<dbReference type="InterPro" id="IPR008250">
    <property type="entry name" value="ATPase_P-typ_transduc_dom_A_sf"/>
</dbReference>
<keyword evidence="7 8" id="KW-0472">Membrane</keyword>
<dbReference type="SUPFAM" id="SSF81653">
    <property type="entry name" value="Calcium ATPase, transduction domain A"/>
    <property type="match status" value="1"/>
</dbReference>
<dbReference type="InterPro" id="IPR036412">
    <property type="entry name" value="HAD-like_sf"/>
</dbReference>
<dbReference type="InterPro" id="IPR001757">
    <property type="entry name" value="P_typ_ATPase"/>
</dbReference>
<name>R9AC00_9LEPT</name>
<feature type="transmembrane region" description="Helical" evidence="8">
    <location>
        <begin position="237"/>
        <end position="258"/>
    </location>
</feature>
<feature type="transmembrane region" description="Helical" evidence="8">
    <location>
        <begin position="60"/>
        <end position="83"/>
    </location>
</feature>
<evidence type="ECO:0000256" key="8">
    <source>
        <dbReference type="SAM" id="Phobius"/>
    </source>
</evidence>
<gene>
    <name evidence="10" type="ORF">LEP1GSC195_0202</name>
</gene>
<dbReference type="InterPro" id="IPR044492">
    <property type="entry name" value="P_typ_ATPase_HD_dom"/>
</dbReference>
<dbReference type="GO" id="GO:0016887">
    <property type="term" value="F:ATP hydrolysis activity"/>
    <property type="evidence" value="ECO:0007669"/>
    <property type="project" value="InterPro"/>
</dbReference>
<accession>R9AC00</accession>
<dbReference type="InterPro" id="IPR006068">
    <property type="entry name" value="ATPase_P-typ_cation-transptr_C"/>
</dbReference>
<dbReference type="Pfam" id="PF00689">
    <property type="entry name" value="Cation_ATPase_C"/>
    <property type="match status" value="1"/>
</dbReference>
<organism evidence="10 11">
    <name type="scientific">Leptospira wolbachii serovar Codice str. CDC</name>
    <dbReference type="NCBI Taxonomy" id="1218599"/>
    <lineage>
        <taxon>Bacteria</taxon>
        <taxon>Pseudomonadati</taxon>
        <taxon>Spirochaetota</taxon>
        <taxon>Spirochaetia</taxon>
        <taxon>Leptospirales</taxon>
        <taxon>Leptospiraceae</taxon>
        <taxon>Leptospira</taxon>
    </lineage>
</organism>
<feature type="transmembrane region" description="Helical" evidence="8">
    <location>
        <begin position="89"/>
        <end position="105"/>
    </location>
</feature>
<feature type="transmembrane region" description="Helical" evidence="8">
    <location>
        <begin position="822"/>
        <end position="841"/>
    </location>
</feature>
<dbReference type="Pfam" id="PF00122">
    <property type="entry name" value="E1-E2_ATPase"/>
    <property type="match status" value="1"/>
</dbReference>
<dbReference type="Gene3D" id="1.20.1110.10">
    <property type="entry name" value="Calcium-transporting ATPase, transmembrane domain"/>
    <property type="match status" value="2"/>
</dbReference>
<dbReference type="NCBIfam" id="TIGR01494">
    <property type="entry name" value="ATPase_P-type"/>
    <property type="match status" value="2"/>
</dbReference>
<keyword evidence="6 8" id="KW-1133">Transmembrane helix</keyword>
<evidence type="ECO:0000256" key="6">
    <source>
        <dbReference type="ARBA" id="ARBA00022989"/>
    </source>
</evidence>
<dbReference type="PANTHER" id="PTHR42861">
    <property type="entry name" value="CALCIUM-TRANSPORTING ATPASE"/>
    <property type="match status" value="1"/>
</dbReference>
<dbReference type="InterPro" id="IPR059000">
    <property type="entry name" value="ATPase_P-type_domA"/>
</dbReference>
<dbReference type="SFLD" id="SFLDF00027">
    <property type="entry name" value="p-type_atpase"/>
    <property type="match status" value="1"/>
</dbReference>
<keyword evidence="3" id="KW-0547">Nucleotide-binding</keyword>
<dbReference type="SFLD" id="SFLDS00003">
    <property type="entry name" value="Haloacid_Dehalogenase"/>
    <property type="match status" value="1"/>
</dbReference>
<dbReference type="AlphaFoldDB" id="R9AC00"/>
<dbReference type="InterPro" id="IPR004014">
    <property type="entry name" value="ATPase_P-typ_cation-transptr_N"/>
</dbReference>
<dbReference type="GO" id="GO:0016020">
    <property type="term" value="C:membrane"/>
    <property type="evidence" value="ECO:0007669"/>
    <property type="project" value="UniProtKB-SubCell"/>
</dbReference>
<dbReference type="InterPro" id="IPR023214">
    <property type="entry name" value="HAD_sf"/>
</dbReference>
<reference evidence="10" key="1">
    <citation type="submission" date="2013-04" db="EMBL/GenBank/DDBJ databases">
        <authorList>
            <person name="Harkins D.M."/>
            <person name="Durkin A.S."/>
            <person name="Brinkac L.M."/>
            <person name="Haft D.H."/>
            <person name="Selengut J.D."/>
            <person name="Sanka R."/>
            <person name="DePew J."/>
            <person name="Purushe J."/>
            <person name="Galloway R.L."/>
            <person name="Vinetz J.M."/>
            <person name="Sutton G.G."/>
            <person name="Nierman W.C."/>
            <person name="Fouts D.E."/>
        </authorList>
    </citation>
    <scope>NUCLEOTIDE SEQUENCE [LARGE SCALE GENOMIC DNA]</scope>
    <source>
        <strain evidence="10">CDC</strain>
    </source>
</reference>
<keyword evidence="4" id="KW-0067">ATP-binding</keyword>
<evidence type="ECO:0000256" key="1">
    <source>
        <dbReference type="ARBA" id="ARBA00004141"/>
    </source>
</evidence>
<proteinExistence type="predicted"/>
<dbReference type="STRING" id="1218599.LEP1GSC195_0202"/>
<dbReference type="Proteomes" id="UP000013984">
    <property type="component" value="Unassembled WGS sequence"/>
</dbReference>
<comment type="caution">
    <text evidence="10">The sequence shown here is derived from an EMBL/GenBank/DDBJ whole genome shotgun (WGS) entry which is preliminary data.</text>
</comment>
<dbReference type="PRINTS" id="PR00120">
    <property type="entry name" value="HATPASE"/>
</dbReference>
<protein>
    <submittedName>
        <fullName evidence="10">Calcium-translocating P-type ATPase, PMCA-type</fullName>
    </submittedName>
</protein>
<keyword evidence="5" id="KW-1278">Translocase</keyword>
<sequence length="852" mass="94739">MLNRFLLKYKTKSNKNMPSIPKQISEYILMGLTQEQVRKNRTKYGANEISSSKKKGIFQMLLGVVMEPMILLLISISIVYLLLGDRGEALLLLFSVVGIITITFYQEKKTETAISALRSLASPRTNVIRDQQIIRIEGKDVVYDDLLILNEGDRVPADSELVSDRMFSCDESLLTGESVPVTKSQSNPVFCGSLVVSGEGVCRVKAVGNHTEIGKIGRKIADEAIGRTLLEVEVARLVRNLFIVAASLCVILALYFGIVKSQWLQGLLSGLTLAIGLMPEELPLVMTIFFALGAFRLSTKNVLVRRSSIIETLGAATVLCSDKTGTITQNKMKIGIVVTESETVELNPNSNLSKETKNLLHIAYCASKHPSFDPMDIAISDCLVLFHEREDSALLSVQDFPLTPDHLTMVRVLKEGETYVSYAKGSPEAIFDLCKFNSSELDFWTTKTNELANKGFRVLGVAKSKSPLNEIPEERNHIDYLFYGLLAFLDPIREIVPLAVKTAYDSGIRVIMITGDYPETAKNIASQIGLKQSDLVYTGKEFSNLSEEEMQKVIRKCNVFSRVSPEDKWRIVRMLKADGEIVAMTGDGVNDAPALRTANIGVAMGERGTDVAREAADIVLLDDSFSSILESVRIGRQIFDNLKKALGYLIGVHIPIVGITFFPIIFDWPIIVLSAIHIVFMEMVIDPTCTIVFERESAESDLMKRKPRKTKEPLLDRELFINSLIQGAFSLLSVVSSYWITELFLKGTSSPKVVSTATFVTLVFSNLFLILANRSLHESMWSRMRMPNPIIRYVFAGTIGVLVLSMYLPGMNTMFRFVPLNFLQFSSAILVAFVGVILYDMTKVLVSKLLRG</sequence>
<dbReference type="Gene3D" id="2.70.150.10">
    <property type="entry name" value="Calcium-transporting ATPase, cytoplasmic transduction domain A"/>
    <property type="match status" value="1"/>
</dbReference>
<evidence type="ECO:0000313" key="11">
    <source>
        <dbReference type="Proteomes" id="UP000013984"/>
    </source>
</evidence>
<keyword evidence="11" id="KW-1185">Reference proteome</keyword>
<evidence type="ECO:0000256" key="7">
    <source>
        <dbReference type="ARBA" id="ARBA00023136"/>
    </source>
</evidence>
<dbReference type="Pfam" id="PF00702">
    <property type="entry name" value="Hydrolase"/>
    <property type="match status" value="1"/>
</dbReference>
<evidence type="ECO:0000313" key="10">
    <source>
        <dbReference type="EMBL" id="EOQ97710.1"/>
    </source>
</evidence>
<evidence type="ECO:0000256" key="3">
    <source>
        <dbReference type="ARBA" id="ARBA00022741"/>
    </source>
</evidence>
<evidence type="ECO:0000256" key="4">
    <source>
        <dbReference type="ARBA" id="ARBA00022840"/>
    </source>
</evidence>
<dbReference type="GO" id="GO:0005524">
    <property type="term" value="F:ATP binding"/>
    <property type="evidence" value="ECO:0007669"/>
    <property type="project" value="UniProtKB-KW"/>
</dbReference>
<dbReference type="SFLD" id="SFLDG00002">
    <property type="entry name" value="C1.7:_P-type_atpase_like"/>
    <property type="match status" value="1"/>
</dbReference>
<dbReference type="PRINTS" id="PR00119">
    <property type="entry name" value="CATATPASE"/>
</dbReference>
<dbReference type="Pfam" id="PF00690">
    <property type="entry name" value="Cation_ATPase_N"/>
    <property type="match status" value="1"/>
</dbReference>
<dbReference type="Gene3D" id="3.40.50.1000">
    <property type="entry name" value="HAD superfamily/HAD-like"/>
    <property type="match status" value="2"/>
</dbReference>
<evidence type="ECO:0000256" key="2">
    <source>
        <dbReference type="ARBA" id="ARBA00022692"/>
    </source>
</evidence>
<dbReference type="SUPFAM" id="SSF81665">
    <property type="entry name" value="Calcium ATPase, transmembrane domain M"/>
    <property type="match status" value="1"/>
</dbReference>
<feature type="transmembrane region" description="Helical" evidence="8">
    <location>
        <begin position="645"/>
        <end position="665"/>
    </location>
</feature>
<evidence type="ECO:0000256" key="5">
    <source>
        <dbReference type="ARBA" id="ARBA00022967"/>
    </source>
</evidence>
<feature type="transmembrane region" description="Helical" evidence="8">
    <location>
        <begin position="793"/>
        <end position="810"/>
    </location>
</feature>
<feature type="transmembrane region" description="Helical" evidence="8">
    <location>
        <begin position="671"/>
        <end position="693"/>
    </location>
</feature>
<keyword evidence="2 8" id="KW-0812">Transmembrane</keyword>
<evidence type="ECO:0000259" key="9">
    <source>
        <dbReference type="SMART" id="SM00831"/>
    </source>
</evidence>
<dbReference type="SUPFAM" id="SSF56784">
    <property type="entry name" value="HAD-like"/>
    <property type="match status" value="1"/>
</dbReference>
<comment type="subcellular location">
    <subcellularLocation>
        <location evidence="1">Membrane</location>
        <topology evidence="1">Multi-pass membrane protein</topology>
    </subcellularLocation>
</comment>
<dbReference type="InterPro" id="IPR023299">
    <property type="entry name" value="ATPase_P-typ_cyto_dom_N"/>
</dbReference>
<feature type="domain" description="Cation-transporting P-type ATPase N-terminal" evidence="9">
    <location>
        <begin position="1"/>
        <end position="85"/>
    </location>
</feature>
<dbReference type="Gene3D" id="3.40.1110.10">
    <property type="entry name" value="Calcium-transporting ATPase, cytoplasmic domain N"/>
    <property type="match status" value="2"/>
</dbReference>
<feature type="transmembrane region" description="Helical" evidence="8">
    <location>
        <begin position="270"/>
        <end position="295"/>
    </location>
</feature>
<dbReference type="SMART" id="SM00831">
    <property type="entry name" value="Cation_ATPase_N"/>
    <property type="match status" value="1"/>
</dbReference>
<dbReference type="EMBL" id="AOGZ02000013">
    <property type="protein sequence ID" value="EOQ97710.1"/>
    <property type="molecule type" value="Genomic_DNA"/>
</dbReference>
<dbReference type="InterPro" id="IPR023298">
    <property type="entry name" value="ATPase_P-typ_TM_dom_sf"/>
</dbReference>
<dbReference type="PROSITE" id="PS00154">
    <property type="entry name" value="ATPASE_E1_E2"/>
    <property type="match status" value="1"/>
</dbReference>
<dbReference type="InterPro" id="IPR018303">
    <property type="entry name" value="ATPase_P-typ_P_site"/>
</dbReference>
<feature type="transmembrane region" description="Helical" evidence="8">
    <location>
        <begin position="714"/>
        <end position="741"/>
    </location>
</feature>
<feature type="transmembrane region" description="Helical" evidence="8">
    <location>
        <begin position="753"/>
        <end position="772"/>
    </location>
</feature>